<evidence type="ECO:0000313" key="3">
    <source>
        <dbReference type="Proteomes" id="UP001189429"/>
    </source>
</evidence>
<evidence type="ECO:0000256" key="1">
    <source>
        <dbReference type="SAM" id="MobiDB-lite"/>
    </source>
</evidence>
<protein>
    <submittedName>
        <fullName evidence="2">Uncharacterized protein</fullName>
    </submittedName>
</protein>
<accession>A0ABN9XXZ3</accession>
<sequence>MSAEDELLGTARPVPLPTKDTPPGAGGGARDRAAILRAGGGGAARAGTARARPRAGAGCCRGAAPERGRGRSSELPPTTAGRRAGRRGGALELDLRRGAVPVRSPLAERCAQERGGALERGTPGSS</sequence>
<feature type="region of interest" description="Disordered" evidence="1">
    <location>
        <begin position="1"/>
        <end position="126"/>
    </location>
</feature>
<keyword evidence="3" id="KW-1185">Reference proteome</keyword>
<name>A0ABN9XXZ3_9DINO</name>
<gene>
    <name evidence="2" type="ORF">PCOR1329_LOCUS80845</name>
</gene>
<proteinExistence type="predicted"/>
<organism evidence="2 3">
    <name type="scientific">Prorocentrum cordatum</name>
    <dbReference type="NCBI Taxonomy" id="2364126"/>
    <lineage>
        <taxon>Eukaryota</taxon>
        <taxon>Sar</taxon>
        <taxon>Alveolata</taxon>
        <taxon>Dinophyceae</taxon>
        <taxon>Prorocentrales</taxon>
        <taxon>Prorocentraceae</taxon>
        <taxon>Prorocentrum</taxon>
    </lineage>
</organism>
<evidence type="ECO:0000313" key="2">
    <source>
        <dbReference type="EMBL" id="CAK0904978.1"/>
    </source>
</evidence>
<dbReference type="Proteomes" id="UP001189429">
    <property type="component" value="Unassembled WGS sequence"/>
</dbReference>
<comment type="caution">
    <text evidence="2">The sequence shown here is derived from an EMBL/GenBank/DDBJ whole genome shotgun (WGS) entry which is preliminary data.</text>
</comment>
<dbReference type="EMBL" id="CAUYUJ010021495">
    <property type="protein sequence ID" value="CAK0904978.1"/>
    <property type="molecule type" value="Genomic_DNA"/>
</dbReference>
<feature type="compositionally biased region" description="Low complexity" evidence="1">
    <location>
        <begin position="45"/>
        <end position="63"/>
    </location>
</feature>
<reference evidence="2" key="1">
    <citation type="submission" date="2023-10" db="EMBL/GenBank/DDBJ databases">
        <authorList>
            <person name="Chen Y."/>
            <person name="Shah S."/>
            <person name="Dougan E. K."/>
            <person name="Thang M."/>
            <person name="Chan C."/>
        </authorList>
    </citation>
    <scope>NUCLEOTIDE SEQUENCE [LARGE SCALE GENOMIC DNA]</scope>
</reference>